<dbReference type="InterPro" id="IPR021109">
    <property type="entry name" value="Peptidase_aspartic_dom_sf"/>
</dbReference>
<keyword evidence="2" id="KW-0645">Protease</keyword>
<feature type="compositionally biased region" description="Low complexity" evidence="5">
    <location>
        <begin position="346"/>
        <end position="386"/>
    </location>
</feature>
<protein>
    <submittedName>
        <fullName evidence="8">Ubiquitin-associated domain-containing protein</fullName>
    </submittedName>
</protein>
<dbReference type="Pfam" id="PF09668">
    <property type="entry name" value="Asp_protease"/>
    <property type="match status" value="1"/>
</dbReference>
<dbReference type="Pfam" id="PF14555">
    <property type="entry name" value="UBA_4"/>
    <property type="match status" value="1"/>
</dbReference>
<evidence type="ECO:0000256" key="4">
    <source>
        <dbReference type="ARBA" id="ARBA00022801"/>
    </source>
</evidence>
<dbReference type="GO" id="GO:0004190">
    <property type="term" value="F:aspartic-type endopeptidase activity"/>
    <property type="evidence" value="ECO:0007669"/>
    <property type="project" value="UniProtKB-KW"/>
</dbReference>
<dbReference type="MEROPS" id="A28.A04"/>
<keyword evidence="3" id="KW-0064">Aspartyl protease</keyword>
<evidence type="ECO:0000313" key="9">
    <source>
        <dbReference type="Proteomes" id="UP000001396"/>
    </source>
</evidence>
<dbReference type="RefSeq" id="XP_020436941.1">
    <property type="nucleotide sequence ID" value="XM_020572824.1"/>
</dbReference>
<evidence type="ECO:0000256" key="2">
    <source>
        <dbReference type="ARBA" id="ARBA00022670"/>
    </source>
</evidence>
<feature type="region of interest" description="Disordered" evidence="5">
    <location>
        <begin position="80"/>
        <end position="103"/>
    </location>
</feature>
<dbReference type="PROSITE" id="PS50030">
    <property type="entry name" value="UBA"/>
    <property type="match status" value="1"/>
</dbReference>
<dbReference type="InterPro" id="IPR029071">
    <property type="entry name" value="Ubiquitin-like_domsf"/>
</dbReference>
<reference evidence="8 9" key="1">
    <citation type="journal article" date="2011" name="Genome Res.">
        <title>Phylogeny-wide analysis of social amoeba genomes highlights ancient origins for complex intercellular communication.</title>
        <authorList>
            <person name="Heidel A.J."/>
            <person name="Lawal H.M."/>
            <person name="Felder M."/>
            <person name="Schilde C."/>
            <person name="Helps N.R."/>
            <person name="Tunggal B."/>
            <person name="Rivero F."/>
            <person name="John U."/>
            <person name="Schleicher M."/>
            <person name="Eichinger L."/>
            <person name="Platzer M."/>
            <person name="Noegel A.A."/>
            <person name="Schaap P."/>
            <person name="Gloeckner G."/>
        </authorList>
    </citation>
    <scope>NUCLEOTIDE SEQUENCE [LARGE SCALE GENOMIC DNA]</scope>
    <source>
        <strain evidence="9">ATCC 26659 / Pp 5 / PN500</strain>
    </source>
</reference>
<dbReference type="AlphaFoldDB" id="D3B0K6"/>
<evidence type="ECO:0000256" key="5">
    <source>
        <dbReference type="SAM" id="MobiDB-lite"/>
    </source>
</evidence>
<dbReference type="STRING" id="670386.D3B0K6"/>
<dbReference type="PANTHER" id="PTHR12917">
    <property type="entry name" value="ASPARTYL PROTEASE DDI-RELATED"/>
    <property type="match status" value="1"/>
</dbReference>
<feature type="region of interest" description="Disordered" evidence="5">
    <location>
        <begin position="332"/>
        <end position="388"/>
    </location>
</feature>
<dbReference type="CDD" id="cd14310">
    <property type="entry name" value="UBA_cnDdi1_like"/>
    <property type="match status" value="1"/>
</dbReference>
<dbReference type="Pfam" id="PF00240">
    <property type="entry name" value="ubiquitin"/>
    <property type="match status" value="1"/>
</dbReference>
<comment type="caution">
    <text evidence="8">The sequence shown here is derived from an EMBL/GenBank/DDBJ whole genome shotgun (WGS) entry which is preliminary data.</text>
</comment>
<dbReference type="GO" id="GO:0006508">
    <property type="term" value="P:proteolysis"/>
    <property type="evidence" value="ECO:0007669"/>
    <property type="project" value="UniProtKB-KW"/>
</dbReference>
<organism evidence="8 9">
    <name type="scientific">Heterostelium pallidum (strain ATCC 26659 / Pp 5 / PN500)</name>
    <name type="common">Cellular slime mold</name>
    <name type="synonym">Polysphondylium pallidum</name>
    <dbReference type="NCBI Taxonomy" id="670386"/>
    <lineage>
        <taxon>Eukaryota</taxon>
        <taxon>Amoebozoa</taxon>
        <taxon>Evosea</taxon>
        <taxon>Eumycetozoa</taxon>
        <taxon>Dictyostelia</taxon>
        <taxon>Acytosteliales</taxon>
        <taxon>Acytosteliaceae</taxon>
        <taxon>Heterostelium</taxon>
    </lineage>
</organism>
<name>D3B0K6_HETP5</name>
<dbReference type="InParanoid" id="D3B0K6"/>
<evidence type="ECO:0000256" key="1">
    <source>
        <dbReference type="ARBA" id="ARBA00009136"/>
    </source>
</evidence>
<proteinExistence type="inferred from homology"/>
<sequence>MSQSAYAEVTVTVNNEQFLPIPIDLSGTVEQFQKLIEFETNILVKDQLLLFEGKQLVSTNKISEYNIKHGDLLFLTKRPAGQTAQPQQQQQQQRQRNAPAAAAPQFKNAREFIDHFKSSPMEFNSIMNSNPQIADAILNENEEVIGQLLKQIEHQRRLVELARDPFNEEGQKAIYEAIQQQNIEKNMEHAMEHTPEAFANVIMLYLDCTINNHPIKVFVDTGAQKSIMTLNCARKCGLDRLIDKRFQGIAKGVGTAKIVGRVHAAEMNMGSAHITISLSILDSPGQDTEFIFGLDMLKKHQALVNLRDNVLEFGEMRVPFLQEKDLKEILEKNDPLPENYVPPSPTTTTSTSASTPPTATATTVTSPPPATTSTSKPMATSPPASSHSEEAINTLMSFGATRAKAIDLLNRAGGDIERAASLYFGINKMNRVPQYKVVAVAAVSIGLLVVTPICKPLFGSIFGSTAANEAHLAQLTKKIQNQGEHHDDHHNVSHGGHH</sequence>
<dbReference type="InterPro" id="IPR009060">
    <property type="entry name" value="UBA-like_sf"/>
</dbReference>
<dbReference type="PANTHER" id="PTHR12917:SF1">
    <property type="entry name" value="AT13091P"/>
    <property type="match status" value="1"/>
</dbReference>
<dbReference type="Proteomes" id="UP000001396">
    <property type="component" value="Unassembled WGS sequence"/>
</dbReference>
<dbReference type="InterPro" id="IPR015940">
    <property type="entry name" value="UBA"/>
</dbReference>
<feature type="domain" description="UBA" evidence="6">
    <location>
        <begin position="386"/>
        <end position="426"/>
    </location>
</feature>
<comment type="similarity">
    <text evidence="1">Belongs to the DDI1 family.</text>
</comment>
<dbReference type="PROSITE" id="PS50053">
    <property type="entry name" value="UBIQUITIN_2"/>
    <property type="match status" value="1"/>
</dbReference>
<dbReference type="CDD" id="cd17039">
    <property type="entry name" value="Ubl_ubiquitin_like"/>
    <property type="match status" value="1"/>
</dbReference>
<evidence type="ECO:0000313" key="8">
    <source>
        <dbReference type="EMBL" id="EFA84830.1"/>
    </source>
</evidence>
<dbReference type="InterPro" id="IPR019103">
    <property type="entry name" value="Peptidase_aspartic_DDI1-type"/>
</dbReference>
<dbReference type="Gene3D" id="3.10.20.90">
    <property type="entry name" value="Phosphatidylinositol 3-kinase Catalytic Subunit, Chain A, domain 1"/>
    <property type="match status" value="1"/>
</dbReference>
<dbReference type="EMBL" id="ADBJ01000008">
    <property type="protein sequence ID" value="EFA84830.1"/>
    <property type="molecule type" value="Genomic_DNA"/>
</dbReference>
<dbReference type="Gene3D" id="1.10.8.10">
    <property type="entry name" value="DNA helicase RuvA subunit, C-terminal domain"/>
    <property type="match status" value="1"/>
</dbReference>
<dbReference type="OMA" id="GHRLNAF"/>
<keyword evidence="4" id="KW-0378">Hydrolase</keyword>
<evidence type="ECO:0000259" key="6">
    <source>
        <dbReference type="PROSITE" id="PS50030"/>
    </source>
</evidence>
<dbReference type="InterPro" id="IPR000626">
    <property type="entry name" value="Ubiquitin-like_dom"/>
</dbReference>
<feature type="domain" description="Ubiquitin-like" evidence="7">
    <location>
        <begin position="7"/>
        <end position="82"/>
    </location>
</feature>
<evidence type="ECO:0000256" key="3">
    <source>
        <dbReference type="ARBA" id="ARBA00022750"/>
    </source>
</evidence>
<dbReference type="CDD" id="cd05479">
    <property type="entry name" value="RP_DDI"/>
    <property type="match status" value="1"/>
</dbReference>
<evidence type="ECO:0000259" key="7">
    <source>
        <dbReference type="PROSITE" id="PS50053"/>
    </source>
</evidence>
<gene>
    <name evidence="8" type="primary">ddi1</name>
    <name evidence="8" type="ORF">PPL_01823</name>
</gene>
<dbReference type="SUPFAM" id="SSF50630">
    <property type="entry name" value="Acid proteases"/>
    <property type="match status" value="1"/>
</dbReference>
<dbReference type="Gene3D" id="2.40.70.10">
    <property type="entry name" value="Acid Proteases"/>
    <property type="match status" value="1"/>
</dbReference>
<accession>D3B0K6</accession>
<dbReference type="GeneID" id="31357350"/>
<dbReference type="SUPFAM" id="SSF46934">
    <property type="entry name" value="UBA-like"/>
    <property type="match status" value="1"/>
</dbReference>
<dbReference type="FunCoup" id="D3B0K6">
    <property type="interactions" value="47"/>
</dbReference>
<keyword evidence="9" id="KW-1185">Reference proteome</keyword>
<dbReference type="SUPFAM" id="SSF54236">
    <property type="entry name" value="Ubiquitin-like"/>
    <property type="match status" value="1"/>
</dbReference>